<dbReference type="InterPro" id="IPR021555">
    <property type="entry name" value="DUF3000"/>
</dbReference>
<dbReference type="RefSeq" id="WP_278012121.1">
    <property type="nucleotide sequence ID" value="NZ_CP121208.1"/>
</dbReference>
<dbReference type="Proteomes" id="UP001215216">
    <property type="component" value="Chromosome"/>
</dbReference>
<protein>
    <submittedName>
        <fullName evidence="1">DUF3000 domain-containing protein</fullName>
    </submittedName>
</protein>
<sequence length="191" mass="21085">MQTPQEFLTALDSLRGQKFRPELHVVQIPPPTQIAPWTVALQAEVNDSLDLNPAHHLGEAKFIVLHDPDGQPAWNGDFRIVLHAKAPMDSELAADPLLGEVAWTWLAESLDQRGASYHSFSGTVTRVFNETFGGLVLGASQVELEVRASWTPHTEFLTEHFLGWADFAAKLAGLGPWTDNVASLRRKVAMI</sequence>
<gene>
    <name evidence="1" type="ORF">P7079_04620</name>
</gene>
<keyword evidence="2" id="KW-1185">Reference proteome</keyword>
<organism evidence="1 2">
    <name type="scientific">Arcanobacterium canis</name>
    <dbReference type="NCBI Taxonomy" id="999183"/>
    <lineage>
        <taxon>Bacteria</taxon>
        <taxon>Bacillati</taxon>
        <taxon>Actinomycetota</taxon>
        <taxon>Actinomycetes</taxon>
        <taxon>Actinomycetales</taxon>
        <taxon>Actinomycetaceae</taxon>
        <taxon>Arcanobacterium</taxon>
    </lineage>
</organism>
<name>A0ABY8FYN4_9ACTO</name>
<dbReference type="EMBL" id="CP121208">
    <property type="protein sequence ID" value="WFM82695.1"/>
    <property type="molecule type" value="Genomic_DNA"/>
</dbReference>
<proteinExistence type="predicted"/>
<reference evidence="1 2" key="1">
    <citation type="submission" date="2023-03" db="EMBL/GenBank/DDBJ databases">
        <title>Complete genome of Arcanobacterium canis strain DSM 25104 isolated in 2010 from a canine otitis externa in Germany.</title>
        <authorList>
            <person name="Borowiak M."/>
            <person name="Kreitlow A."/>
            <person name="Malorny B."/>
            <person name="Laemmler C."/>
            <person name="Prenger-Berninghoff E."/>
            <person name="Ploetz M."/>
            <person name="Abdulmawjood A."/>
        </authorList>
    </citation>
    <scope>NUCLEOTIDE SEQUENCE [LARGE SCALE GENOMIC DNA]</scope>
    <source>
        <strain evidence="1 2">DSM 25104</strain>
    </source>
</reference>
<accession>A0ABY8FYN4</accession>
<evidence type="ECO:0000313" key="1">
    <source>
        <dbReference type="EMBL" id="WFM82695.1"/>
    </source>
</evidence>
<evidence type="ECO:0000313" key="2">
    <source>
        <dbReference type="Proteomes" id="UP001215216"/>
    </source>
</evidence>
<dbReference type="Pfam" id="PF11452">
    <property type="entry name" value="DUF3000"/>
    <property type="match status" value="1"/>
</dbReference>